<dbReference type="InterPro" id="IPR047110">
    <property type="entry name" value="GABD/Sad-like"/>
</dbReference>
<name>A0A0A0C0A7_9CELL</name>
<reference evidence="5 6" key="1">
    <citation type="submission" date="2013-08" db="EMBL/GenBank/DDBJ databases">
        <title>Genome sequencing of Cellulomonas bogoriensis 69B4.</title>
        <authorList>
            <person name="Chen F."/>
            <person name="Li Y."/>
            <person name="Wang G."/>
        </authorList>
    </citation>
    <scope>NUCLEOTIDE SEQUENCE [LARGE SCALE GENOMIC DNA]</scope>
    <source>
        <strain evidence="5 6">69B4</strain>
    </source>
</reference>
<dbReference type="InterPro" id="IPR044148">
    <property type="entry name" value="ALDH_GabD1-like"/>
</dbReference>
<dbReference type="FunFam" id="3.40.309.10:FF:000009">
    <property type="entry name" value="Aldehyde dehydrogenase A"/>
    <property type="match status" value="1"/>
</dbReference>
<dbReference type="SUPFAM" id="SSF53720">
    <property type="entry name" value="ALDH-like"/>
    <property type="match status" value="1"/>
</dbReference>
<evidence type="ECO:0000256" key="2">
    <source>
        <dbReference type="ARBA" id="ARBA00022857"/>
    </source>
</evidence>
<dbReference type="InterPro" id="IPR016161">
    <property type="entry name" value="Ald_DH/histidinol_DH"/>
</dbReference>
<dbReference type="CDD" id="cd07100">
    <property type="entry name" value="ALDH_SSADH1_GabD1"/>
    <property type="match status" value="1"/>
</dbReference>
<evidence type="ECO:0000259" key="4">
    <source>
        <dbReference type="Pfam" id="PF00171"/>
    </source>
</evidence>
<feature type="domain" description="Aldehyde dehydrogenase" evidence="4">
    <location>
        <begin position="6"/>
        <end position="452"/>
    </location>
</feature>
<comment type="caution">
    <text evidence="5">The sequence shown here is derived from an EMBL/GenBank/DDBJ whole genome shotgun (WGS) entry which is preliminary data.</text>
</comment>
<dbReference type="InterPro" id="IPR016162">
    <property type="entry name" value="Ald_DH_N"/>
</dbReference>
<accession>A0A0A0C0A7</accession>
<keyword evidence="6" id="KW-1185">Reference proteome</keyword>
<dbReference type="GO" id="GO:0004777">
    <property type="term" value="F:succinate-semialdehyde dehydrogenase (NAD+) activity"/>
    <property type="evidence" value="ECO:0007669"/>
    <property type="project" value="TreeGrafter"/>
</dbReference>
<evidence type="ECO:0000313" key="5">
    <source>
        <dbReference type="EMBL" id="KGM13616.1"/>
    </source>
</evidence>
<dbReference type="OrthoDB" id="6882680at2"/>
<comment type="similarity">
    <text evidence="1">Belongs to the aldehyde dehydrogenase family.</text>
</comment>
<dbReference type="InterPro" id="IPR016163">
    <property type="entry name" value="Ald_DH_C"/>
</dbReference>
<dbReference type="Gene3D" id="3.40.309.10">
    <property type="entry name" value="Aldehyde Dehydrogenase, Chain A, domain 2"/>
    <property type="match status" value="1"/>
</dbReference>
<dbReference type="InterPro" id="IPR015590">
    <property type="entry name" value="Aldehyde_DH_dom"/>
</dbReference>
<dbReference type="GO" id="GO:0004030">
    <property type="term" value="F:aldehyde dehydrogenase [NAD(P)+] activity"/>
    <property type="evidence" value="ECO:0007669"/>
    <property type="project" value="InterPro"/>
</dbReference>
<proteinExistence type="inferred from homology"/>
<dbReference type="PROSITE" id="PS00070">
    <property type="entry name" value="ALDEHYDE_DEHYDR_CYS"/>
    <property type="match status" value="1"/>
</dbReference>
<protein>
    <submittedName>
        <fullName evidence="5">Succinate-semialdehyde dehydrogenase</fullName>
    </submittedName>
</protein>
<dbReference type="Proteomes" id="UP000054314">
    <property type="component" value="Unassembled WGS sequence"/>
</dbReference>
<dbReference type="EMBL" id="AXCZ01000032">
    <property type="protein sequence ID" value="KGM13616.1"/>
    <property type="molecule type" value="Genomic_DNA"/>
</dbReference>
<gene>
    <name evidence="5" type="ORF">N869_12705</name>
</gene>
<keyword evidence="2" id="KW-0521">NADP</keyword>
<dbReference type="FunFam" id="3.40.605.10:FF:000012">
    <property type="entry name" value="NAD-dependent succinate-semialdehyde dehydrogenase"/>
    <property type="match status" value="1"/>
</dbReference>
<organism evidence="5 6">
    <name type="scientific">Cellulomonas bogoriensis 69B4 = DSM 16987</name>
    <dbReference type="NCBI Taxonomy" id="1386082"/>
    <lineage>
        <taxon>Bacteria</taxon>
        <taxon>Bacillati</taxon>
        <taxon>Actinomycetota</taxon>
        <taxon>Actinomycetes</taxon>
        <taxon>Micrococcales</taxon>
        <taxon>Cellulomonadaceae</taxon>
        <taxon>Cellulomonas</taxon>
    </lineage>
</organism>
<dbReference type="Pfam" id="PF00171">
    <property type="entry name" value="Aldedh"/>
    <property type="match status" value="1"/>
</dbReference>
<dbReference type="InterPro" id="IPR016160">
    <property type="entry name" value="Ald_DH_CS_CYS"/>
</dbReference>
<dbReference type="RefSeq" id="WP_035058723.1">
    <property type="nucleotide sequence ID" value="NZ_AXCZ01000032.1"/>
</dbReference>
<sequence length="459" mass="48661">MSVLGVTDPTTGEVVHTEPAMTDLEVQGAVDRARAAFPGWADRSFAERAEVLRAVAARLRADRERLGALMTVEMGKPVREARGEVEKAAWAAEHYADHAETYLATEDVASDATRSYVQHLPLGPALGILPWNAPFWLAFRFLAPALMAGNTALLKHDPHVPQCARAIAALFDEQVGAPPGLVEALLVTTPQVEEVIRDPRVATVSFTGSTRGGAAVASIAAGEIKPHVLELGGSDPAVVLEDADLDEAAAGIATMRVINAGQSCIAAKRVVVVDAVHDRFVELLHQRLAALVVGDPRDEGTDVGPLARADLRAEVDRQVQESVAAGAVCRLGGAVPDGPGYFYPVTLLTDVTPDMTVSREETFGPVAAVLRVASVEDAMRVADDTPYGLGASIWTSAPRGEALARRFMTGQVAVNGIVKTDPRLPSGGVRRSGYGRELGRQGILHFVNAQQVWVGPRQA</sequence>
<dbReference type="AlphaFoldDB" id="A0A0A0C0A7"/>
<evidence type="ECO:0000313" key="6">
    <source>
        <dbReference type="Proteomes" id="UP000054314"/>
    </source>
</evidence>
<keyword evidence="3" id="KW-0560">Oxidoreductase</keyword>
<dbReference type="PANTHER" id="PTHR43217">
    <property type="entry name" value="SUCCINATE SEMIALDEHYDE DEHYDROGENASE [NAD(P)+] SAD"/>
    <property type="match status" value="1"/>
</dbReference>
<dbReference type="PANTHER" id="PTHR43217:SF1">
    <property type="entry name" value="SUCCINATE SEMIALDEHYDE DEHYDROGENASE [NAD(P)+] SAD"/>
    <property type="match status" value="1"/>
</dbReference>
<evidence type="ECO:0000256" key="3">
    <source>
        <dbReference type="ARBA" id="ARBA00023002"/>
    </source>
</evidence>
<dbReference type="Gene3D" id="3.40.605.10">
    <property type="entry name" value="Aldehyde Dehydrogenase, Chain A, domain 1"/>
    <property type="match status" value="1"/>
</dbReference>
<evidence type="ECO:0000256" key="1">
    <source>
        <dbReference type="ARBA" id="ARBA00009986"/>
    </source>
</evidence>